<dbReference type="STRING" id="1130080.SAMN04488113_10818"/>
<evidence type="ECO:0000313" key="1">
    <source>
        <dbReference type="EMBL" id="SEI65475.1"/>
    </source>
</evidence>
<gene>
    <name evidence="1" type="ORF">SAMN04488113_10818</name>
</gene>
<organism evidence="1 2">
    <name type="scientific">Alkalibacterium gilvum</name>
    <dbReference type="NCBI Taxonomy" id="1130080"/>
    <lineage>
        <taxon>Bacteria</taxon>
        <taxon>Bacillati</taxon>
        <taxon>Bacillota</taxon>
        <taxon>Bacilli</taxon>
        <taxon>Lactobacillales</taxon>
        <taxon>Carnobacteriaceae</taxon>
        <taxon>Alkalibacterium</taxon>
    </lineage>
</organism>
<dbReference type="RefSeq" id="WP_177170489.1">
    <property type="nucleotide sequence ID" value="NZ_FNYW01000008.1"/>
</dbReference>
<dbReference type="EMBL" id="FNYW01000008">
    <property type="protein sequence ID" value="SEI65475.1"/>
    <property type="molecule type" value="Genomic_DNA"/>
</dbReference>
<name>A0A1H6SNN2_9LACT</name>
<reference evidence="2" key="1">
    <citation type="submission" date="2016-10" db="EMBL/GenBank/DDBJ databases">
        <authorList>
            <person name="Varghese N."/>
            <person name="Submissions S."/>
        </authorList>
    </citation>
    <scope>NUCLEOTIDE SEQUENCE [LARGE SCALE GENOMIC DNA]</scope>
    <source>
        <strain evidence="2">DSM 25751</strain>
    </source>
</reference>
<sequence length="126" mass="15072">MIKQKQRVVGSYKDEKEAERVIRHLLAQGFQNKQLTIYTNKEKHPFNSEDRNIEVTQPDIEKTKSNDKSLEDKNFWTSIRDAFHIRKDHEFDHSNYRPESDLLAPYREDLRDGFYIVTIDDSKDNL</sequence>
<evidence type="ECO:0000313" key="2">
    <source>
        <dbReference type="Proteomes" id="UP000198564"/>
    </source>
</evidence>
<accession>A0A1H6SNN2</accession>
<protein>
    <submittedName>
        <fullName evidence="1">Heat induced stress protein YflT</fullName>
    </submittedName>
</protein>
<proteinExistence type="predicted"/>
<keyword evidence="2" id="KW-1185">Reference proteome</keyword>
<dbReference type="Proteomes" id="UP000198564">
    <property type="component" value="Unassembled WGS sequence"/>
</dbReference>
<dbReference type="AlphaFoldDB" id="A0A1H6SNN2"/>